<keyword evidence="2" id="KW-1185">Reference proteome</keyword>
<dbReference type="Pfam" id="PF05742">
    <property type="entry name" value="TANGO2"/>
    <property type="match status" value="1"/>
</dbReference>
<sequence length="261" mass="29313">MCIAYLALRTHEDWPLFIAANRDEFHARPARPAAPWADHPHIIAGVDEAAGGTWLGITRQGRFALLTNYRDLRMPGPSNPVSRGELVKSYLTTTQSAQDYAGASARDGHLYAGFNLIVGDLQQAWYSGNQTKTPHQAQALAPGRYVLSNHLLDTAWPKTERLRTLLDHFPITHLERSINRVYDLLKDTTQAEDADLPETGLSLERERLLSSAFIVSPDYGTRCSTVIAVHKSGRAIFSETTYNRDGQPIERHDWPWDINKL</sequence>
<dbReference type="PANTHER" id="PTHR17985">
    <property type="entry name" value="SER/THR-RICH PROTEIN T10 IN DGCR REGION"/>
    <property type="match status" value="1"/>
</dbReference>
<organism evidence="1 2">
    <name type="scientific">Pusillimonas minor</name>
    <dbReference type="NCBI Taxonomy" id="2697024"/>
    <lineage>
        <taxon>Bacteria</taxon>
        <taxon>Pseudomonadati</taxon>
        <taxon>Pseudomonadota</taxon>
        <taxon>Betaproteobacteria</taxon>
        <taxon>Burkholderiales</taxon>
        <taxon>Alcaligenaceae</taxon>
        <taxon>Pusillimonas</taxon>
    </lineage>
</organism>
<evidence type="ECO:0000313" key="2">
    <source>
        <dbReference type="Proteomes" id="UP000545386"/>
    </source>
</evidence>
<accession>A0A842HQI5</accession>
<gene>
    <name evidence="1" type="ORF">GTU67_06285</name>
</gene>
<reference evidence="1 2" key="1">
    <citation type="submission" date="2020-08" db="EMBL/GenBank/DDBJ databases">
        <title>Paraeoetvoesia sp. YC-7-48 draft genome sequence.</title>
        <authorList>
            <person name="Yao L."/>
        </authorList>
    </citation>
    <scope>NUCLEOTIDE SEQUENCE [LARGE SCALE GENOMIC DNA]</scope>
    <source>
        <strain evidence="2">YC-7-48</strain>
    </source>
</reference>
<comment type="caution">
    <text evidence="1">The sequence shown here is derived from an EMBL/GenBank/DDBJ whole genome shotgun (WGS) entry which is preliminary data.</text>
</comment>
<evidence type="ECO:0000313" key="1">
    <source>
        <dbReference type="EMBL" id="MBC2769521.1"/>
    </source>
</evidence>
<dbReference type="InterPro" id="IPR008551">
    <property type="entry name" value="TANGO2"/>
</dbReference>
<protein>
    <submittedName>
        <fullName evidence="1">NRDE family protein</fullName>
    </submittedName>
</protein>
<dbReference type="PANTHER" id="PTHR17985:SF8">
    <property type="entry name" value="TRANSPORT AND GOLGI ORGANIZATION PROTEIN 2 HOMOLOG"/>
    <property type="match status" value="1"/>
</dbReference>
<dbReference type="Proteomes" id="UP000545386">
    <property type="component" value="Unassembled WGS sequence"/>
</dbReference>
<name>A0A842HQI5_9BURK</name>
<dbReference type="EMBL" id="JACJUU010000003">
    <property type="protein sequence ID" value="MBC2769521.1"/>
    <property type="molecule type" value="Genomic_DNA"/>
</dbReference>
<dbReference type="AlphaFoldDB" id="A0A842HQI5"/>
<proteinExistence type="predicted"/>
<dbReference type="RefSeq" id="WP_185779239.1">
    <property type="nucleotide sequence ID" value="NZ_JACJUU010000003.1"/>
</dbReference>